<dbReference type="OrthoDB" id="8186197at2759"/>
<comment type="caution">
    <text evidence="2">The sequence shown here is derived from an EMBL/GenBank/DDBJ whole genome shotgun (WGS) entry which is preliminary data.</text>
</comment>
<dbReference type="AlphaFoldDB" id="A0A8S1BPD5"/>
<sequence length="70" mass="7382">MVAKFAIVLSLAAAAYAGLLPATKLCSSDKAPACQFCAYIHCRKGRGKMLNVKTCFADRNSSAIPSPKGF</sequence>
<dbReference type="Proteomes" id="UP000494256">
    <property type="component" value="Unassembled WGS sequence"/>
</dbReference>
<accession>A0A8S1BPD5</accession>
<reference evidence="2 3" key="1">
    <citation type="submission" date="2020-04" db="EMBL/GenBank/DDBJ databases">
        <authorList>
            <person name="Wallbank WR R."/>
            <person name="Pardo Diaz C."/>
            <person name="Kozak K."/>
            <person name="Martin S."/>
            <person name="Jiggins C."/>
            <person name="Moest M."/>
            <person name="Warren A I."/>
            <person name="Byers J.R.P. K."/>
            <person name="Montejo-Kovacevich G."/>
            <person name="Yen C E."/>
        </authorList>
    </citation>
    <scope>NUCLEOTIDE SEQUENCE [LARGE SCALE GENOMIC DNA]</scope>
</reference>
<protein>
    <submittedName>
        <fullName evidence="2">Uncharacterized protein</fullName>
    </submittedName>
</protein>
<organism evidence="2 3">
    <name type="scientific">Arctia plantaginis</name>
    <name type="common">Wood tiger moth</name>
    <name type="synonym">Phalaena plantaginis</name>
    <dbReference type="NCBI Taxonomy" id="874455"/>
    <lineage>
        <taxon>Eukaryota</taxon>
        <taxon>Metazoa</taxon>
        <taxon>Ecdysozoa</taxon>
        <taxon>Arthropoda</taxon>
        <taxon>Hexapoda</taxon>
        <taxon>Insecta</taxon>
        <taxon>Pterygota</taxon>
        <taxon>Neoptera</taxon>
        <taxon>Endopterygota</taxon>
        <taxon>Lepidoptera</taxon>
        <taxon>Glossata</taxon>
        <taxon>Ditrysia</taxon>
        <taxon>Noctuoidea</taxon>
        <taxon>Erebidae</taxon>
        <taxon>Arctiinae</taxon>
        <taxon>Arctia</taxon>
    </lineage>
</organism>
<name>A0A8S1BPD5_ARCPL</name>
<evidence type="ECO:0000313" key="3">
    <source>
        <dbReference type="Proteomes" id="UP000494256"/>
    </source>
</evidence>
<gene>
    <name evidence="2" type="ORF">APLA_LOCUS17103</name>
</gene>
<evidence type="ECO:0000313" key="2">
    <source>
        <dbReference type="EMBL" id="CAB3260623.1"/>
    </source>
</evidence>
<feature type="signal peptide" evidence="1">
    <location>
        <begin position="1"/>
        <end position="17"/>
    </location>
</feature>
<feature type="chain" id="PRO_5035788274" evidence="1">
    <location>
        <begin position="18"/>
        <end position="70"/>
    </location>
</feature>
<dbReference type="EMBL" id="CADEBD010000857">
    <property type="protein sequence ID" value="CAB3260623.1"/>
    <property type="molecule type" value="Genomic_DNA"/>
</dbReference>
<evidence type="ECO:0000256" key="1">
    <source>
        <dbReference type="SAM" id="SignalP"/>
    </source>
</evidence>
<keyword evidence="1" id="KW-0732">Signal</keyword>
<proteinExistence type="predicted"/>